<evidence type="ECO:0000256" key="1">
    <source>
        <dbReference type="ARBA" id="ARBA00004141"/>
    </source>
</evidence>
<gene>
    <name evidence="7" type="ORF">nbrc107696_39420</name>
</gene>
<keyword evidence="8" id="KW-1185">Reference proteome</keyword>
<comment type="caution">
    <text evidence="7">The sequence shown here is derived from an EMBL/GenBank/DDBJ whole genome shotgun (WGS) entry which is preliminary data.</text>
</comment>
<feature type="transmembrane region" description="Helical" evidence="5">
    <location>
        <begin position="57"/>
        <end position="89"/>
    </location>
</feature>
<name>A0A7I9VDR3_9ACTN</name>
<evidence type="ECO:0000259" key="6">
    <source>
        <dbReference type="Pfam" id="PF13886"/>
    </source>
</evidence>
<evidence type="ECO:0000256" key="2">
    <source>
        <dbReference type="ARBA" id="ARBA00022692"/>
    </source>
</evidence>
<dbReference type="Pfam" id="PF13886">
    <property type="entry name" value="TM7S3_TM198"/>
    <property type="match status" value="1"/>
</dbReference>
<evidence type="ECO:0000256" key="5">
    <source>
        <dbReference type="SAM" id="Phobius"/>
    </source>
</evidence>
<keyword evidence="3 5" id="KW-1133">Transmembrane helix</keyword>
<organism evidence="7 8">
    <name type="scientific">Gordonia spumicola</name>
    <dbReference type="NCBI Taxonomy" id="589161"/>
    <lineage>
        <taxon>Bacteria</taxon>
        <taxon>Bacillati</taxon>
        <taxon>Actinomycetota</taxon>
        <taxon>Actinomycetes</taxon>
        <taxon>Mycobacteriales</taxon>
        <taxon>Gordoniaceae</taxon>
        <taxon>Gordonia</taxon>
    </lineage>
</organism>
<feature type="transmembrane region" description="Helical" evidence="5">
    <location>
        <begin position="101"/>
        <end position="121"/>
    </location>
</feature>
<evidence type="ECO:0000313" key="8">
    <source>
        <dbReference type="Proteomes" id="UP000444960"/>
    </source>
</evidence>
<comment type="subcellular location">
    <subcellularLocation>
        <location evidence="1">Membrane</location>
        <topology evidence="1">Multi-pass membrane protein</topology>
    </subcellularLocation>
</comment>
<dbReference type="EMBL" id="BJOV01000005">
    <property type="protein sequence ID" value="GEE03496.1"/>
    <property type="molecule type" value="Genomic_DNA"/>
</dbReference>
<keyword evidence="2 5" id="KW-0812">Transmembrane</keyword>
<evidence type="ECO:0000313" key="7">
    <source>
        <dbReference type="EMBL" id="GEE03496.1"/>
    </source>
</evidence>
<reference evidence="8" key="1">
    <citation type="submission" date="2019-06" db="EMBL/GenBank/DDBJ databases">
        <title>Gordonia isolated from sludge of a wastewater treatment plant.</title>
        <authorList>
            <person name="Tamura T."/>
            <person name="Aoyama K."/>
            <person name="Kang Y."/>
            <person name="Saito S."/>
            <person name="Akiyama N."/>
            <person name="Yazawa K."/>
            <person name="Gonoi T."/>
            <person name="Mikami Y."/>
        </authorList>
    </citation>
    <scope>NUCLEOTIDE SEQUENCE [LARGE SCALE GENOMIC DNA]</scope>
    <source>
        <strain evidence="8">NBRC 107696</strain>
    </source>
</reference>
<accession>A0A7I9VDR3</accession>
<dbReference type="AlphaFoldDB" id="A0A7I9VDR3"/>
<feature type="transmembrane region" description="Helical" evidence="5">
    <location>
        <begin position="128"/>
        <end position="151"/>
    </location>
</feature>
<proteinExistence type="predicted"/>
<evidence type="ECO:0000256" key="4">
    <source>
        <dbReference type="ARBA" id="ARBA00023136"/>
    </source>
</evidence>
<feature type="domain" description="TM7S3/TM198-like" evidence="6">
    <location>
        <begin position="3"/>
        <end position="188"/>
    </location>
</feature>
<evidence type="ECO:0000256" key="3">
    <source>
        <dbReference type="ARBA" id="ARBA00022989"/>
    </source>
</evidence>
<dbReference type="Proteomes" id="UP000444960">
    <property type="component" value="Unassembled WGS sequence"/>
</dbReference>
<protein>
    <recommendedName>
        <fullName evidence="6">TM7S3/TM198-like domain-containing protein</fullName>
    </recommendedName>
</protein>
<sequence length="206" mass="21317">MIGVIACAVGALFCLRGVIAMRVVIALWGAFLGLSVGGGTIASIMGESVLSSLTGWVVGIAVALTFAVLAYVYYSVAVIIAVGSVGFVLGTAVMTATDITWNWAVITGGVIAGVVLAIIAIVADFPALLLVVITAYGGSAVMTAGIMLITGTLTAEEIVHTSISTDPSDAWWWYALQVALMIVGIVVQSRLVGDERTMRQHWKADA</sequence>
<keyword evidence="4 5" id="KW-0472">Membrane</keyword>
<feature type="transmembrane region" description="Helical" evidence="5">
    <location>
        <begin position="171"/>
        <end position="193"/>
    </location>
</feature>
<dbReference type="GO" id="GO:0016020">
    <property type="term" value="C:membrane"/>
    <property type="evidence" value="ECO:0007669"/>
    <property type="project" value="UniProtKB-SubCell"/>
</dbReference>
<dbReference type="InterPro" id="IPR025256">
    <property type="entry name" value="TM7S3/TM198-like_dom"/>
</dbReference>